<dbReference type="NCBIfam" id="TIGR00374">
    <property type="entry name" value="flippase-like domain"/>
    <property type="match status" value="1"/>
</dbReference>
<evidence type="ECO:0000256" key="2">
    <source>
        <dbReference type="ARBA" id="ARBA00022475"/>
    </source>
</evidence>
<dbReference type="GO" id="GO:0006629">
    <property type="term" value="P:lipid metabolic process"/>
    <property type="evidence" value="ECO:0007669"/>
    <property type="project" value="UniProtKB-KW"/>
</dbReference>
<proteinExistence type="inferred from homology"/>
<comment type="function">
    <text evidence="6">Catalyzes the transfer of a lysyl group from L-lysyl-tRNA(Lys) to membrane-bound phosphatidylglycerol (PG), which produces lysylphosphatidylglycerol (LPG), a major component of the bacterial membrane with a positive net charge. LPG synthesis contributes to bacterial virulence as it is involved in the resistance mechanism against cationic antimicrobial peptides (CAMP) produces by the host's immune system (defensins, cathelicidins) and by the competing microorganisms.</text>
</comment>
<name>A0A9D0ZLB1_9FIRM</name>
<dbReference type="GO" id="GO:0046677">
    <property type="term" value="P:response to antibiotic"/>
    <property type="evidence" value="ECO:0007669"/>
    <property type="project" value="UniProtKB-KW"/>
</dbReference>
<dbReference type="EC" id="2.3.2.3" evidence="6"/>
<reference evidence="7" key="1">
    <citation type="submission" date="2020-10" db="EMBL/GenBank/DDBJ databases">
        <authorList>
            <person name="Gilroy R."/>
        </authorList>
    </citation>
    <scope>NUCLEOTIDE SEQUENCE</scope>
    <source>
        <strain evidence="7">ChiSjej6B24-2974</strain>
    </source>
</reference>
<organism evidence="7 8">
    <name type="scientific">Candidatus Pullichristensenella stercorigallinarum</name>
    <dbReference type="NCBI Taxonomy" id="2840909"/>
    <lineage>
        <taxon>Bacteria</taxon>
        <taxon>Bacillati</taxon>
        <taxon>Bacillota</taxon>
        <taxon>Clostridia</taxon>
        <taxon>Candidatus Pullichristensenella</taxon>
    </lineage>
</organism>
<dbReference type="GO" id="GO:0005886">
    <property type="term" value="C:plasma membrane"/>
    <property type="evidence" value="ECO:0007669"/>
    <property type="project" value="UniProtKB-SubCell"/>
</dbReference>
<sequence length="351" mass="39592">MNKMPDKTRRNIILQLLLLAALIGVTFWWLLRDCDVETMLSTLKGANLWLIGLGLLCMGLYIFCGGSSAAVLFQGMGQPMGPLRRLKYHLIEFFFSAITPSSSGGQPFEVVFMRFDGYKVTESTVVLLVVAVLYKIAMLVLFFSLYFLNFAFLHAQIMGMWFLFLLGLLLNIIVIAVIVMALYAQKTIRRLCAWCLRLLTRMRIVKRPESAQEKLDNWLHGFHDCAGFMRTHPGPVVKSFFIVLFQRVLYLLIPWCVYEAMGLEGVTVWQMMGLQLLLSVSVEMMPLPGAVGISETVSLVLYDAIFGAQYLYPAVILTRGISYYLPLLVSGLVTLGTRVTQLRDGRARAVE</sequence>
<keyword evidence="2" id="KW-1003">Cell membrane</keyword>
<comment type="catalytic activity">
    <reaction evidence="6">
        <text>L-lysyl-tRNA(Lys) + a 1,2-diacyl-sn-glycero-3-phospho-(1'-sn-glycerol) = a 1,2-diacyl-sn-glycero-3-phospho-1'-(3'-O-L-lysyl)-sn-glycerol + tRNA(Lys)</text>
        <dbReference type="Rhea" id="RHEA:10668"/>
        <dbReference type="Rhea" id="RHEA-COMP:9696"/>
        <dbReference type="Rhea" id="RHEA-COMP:9697"/>
        <dbReference type="ChEBI" id="CHEBI:64716"/>
        <dbReference type="ChEBI" id="CHEBI:75792"/>
        <dbReference type="ChEBI" id="CHEBI:78442"/>
        <dbReference type="ChEBI" id="CHEBI:78529"/>
        <dbReference type="EC" id="2.3.2.3"/>
    </reaction>
</comment>
<accession>A0A9D0ZLB1</accession>
<protein>
    <recommendedName>
        <fullName evidence="6">Phosphatidylglycerol lysyltransferase</fullName>
        <ecNumber evidence="6">2.3.2.3</ecNumber>
    </recommendedName>
    <alternativeName>
        <fullName evidence="6">Lysylphosphatidylglycerol synthase</fullName>
    </alternativeName>
</protein>
<evidence type="ECO:0000313" key="8">
    <source>
        <dbReference type="Proteomes" id="UP000824260"/>
    </source>
</evidence>
<feature type="transmembrane region" description="Helical" evidence="6">
    <location>
        <begin position="12"/>
        <end position="31"/>
    </location>
</feature>
<evidence type="ECO:0000256" key="1">
    <source>
        <dbReference type="ARBA" id="ARBA00004651"/>
    </source>
</evidence>
<dbReference type="PANTHER" id="PTHR37693">
    <property type="entry name" value="PHOSPHATIDYLGLYCEROL LYSYLTRANSFERASE"/>
    <property type="match status" value="1"/>
</dbReference>
<dbReference type="InterPro" id="IPR022791">
    <property type="entry name" value="L-PG_synthase/AglD"/>
</dbReference>
<feature type="transmembrane region" description="Helical" evidence="6">
    <location>
        <begin position="124"/>
        <end position="148"/>
    </location>
</feature>
<evidence type="ECO:0000256" key="3">
    <source>
        <dbReference type="ARBA" id="ARBA00022692"/>
    </source>
</evidence>
<evidence type="ECO:0000256" key="4">
    <source>
        <dbReference type="ARBA" id="ARBA00022989"/>
    </source>
</evidence>
<comment type="similarity">
    <text evidence="6">Belongs to the LPG synthase family.</text>
</comment>
<dbReference type="PANTHER" id="PTHR37693:SF1">
    <property type="entry name" value="INTEGRAL MEMBRANE PROTEIN"/>
    <property type="match status" value="1"/>
</dbReference>
<reference evidence="7" key="2">
    <citation type="journal article" date="2021" name="PeerJ">
        <title>Extensive microbial diversity within the chicken gut microbiome revealed by metagenomics and culture.</title>
        <authorList>
            <person name="Gilroy R."/>
            <person name="Ravi A."/>
            <person name="Getino M."/>
            <person name="Pursley I."/>
            <person name="Horton D.L."/>
            <person name="Alikhan N.F."/>
            <person name="Baker D."/>
            <person name="Gharbi K."/>
            <person name="Hall N."/>
            <person name="Watson M."/>
            <person name="Adriaenssens E.M."/>
            <person name="Foster-Nyarko E."/>
            <person name="Jarju S."/>
            <person name="Secka A."/>
            <person name="Antonio M."/>
            <person name="Oren A."/>
            <person name="Chaudhuri R.R."/>
            <person name="La Ragione R."/>
            <person name="Hildebrand F."/>
            <person name="Pallen M.J."/>
        </authorList>
    </citation>
    <scope>NUCLEOTIDE SEQUENCE</scope>
    <source>
        <strain evidence="7">ChiSjej6B24-2974</strain>
    </source>
</reference>
<feature type="transmembrane region" description="Helical" evidence="6">
    <location>
        <begin position="321"/>
        <end position="339"/>
    </location>
</feature>
<comment type="subcellular location">
    <subcellularLocation>
        <location evidence="1 6">Cell membrane</location>
        <topology evidence="1 6">Multi-pass membrane protein</topology>
    </subcellularLocation>
</comment>
<dbReference type="Proteomes" id="UP000824260">
    <property type="component" value="Unassembled WGS sequence"/>
</dbReference>
<keyword evidence="3 6" id="KW-0812">Transmembrane</keyword>
<keyword evidence="6" id="KW-0046">Antibiotic resistance</keyword>
<dbReference type="GO" id="GO:0050071">
    <property type="term" value="F:phosphatidylglycerol lysyltransferase activity"/>
    <property type="evidence" value="ECO:0007669"/>
    <property type="project" value="UniProtKB-EC"/>
</dbReference>
<dbReference type="EMBL" id="DVFZ01000005">
    <property type="protein sequence ID" value="HIQ81526.1"/>
    <property type="molecule type" value="Genomic_DNA"/>
</dbReference>
<feature type="transmembrane region" description="Helical" evidence="6">
    <location>
        <begin position="239"/>
        <end position="261"/>
    </location>
</feature>
<dbReference type="AlphaFoldDB" id="A0A9D0ZLB1"/>
<feature type="transmembrane region" description="Helical" evidence="6">
    <location>
        <begin position="160"/>
        <end position="184"/>
    </location>
</feature>
<evidence type="ECO:0000256" key="5">
    <source>
        <dbReference type="ARBA" id="ARBA00023136"/>
    </source>
</evidence>
<evidence type="ECO:0000313" key="7">
    <source>
        <dbReference type="EMBL" id="HIQ81526.1"/>
    </source>
</evidence>
<comment type="caution">
    <text evidence="7">The sequence shown here is derived from an EMBL/GenBank/DDBJ whole genome shotgun (WGS) entry which is preliminary data.</text>
</comment>
<gene>
    <name evidence="6" type="primary">mprF</name>
    <name evidence="7" type="ORF">IAA52_00305</name>
</gene>
<dbReference type="Pfam" id="PF03706">
    <property type="entry name" value="LPG_synthase_TM"/>
    <property type="match status" value="1"/>
</dbReference>
<keyword evidence="6" id="KW-0443">Lipid metabolism</keyword>
<keyword evidence="6" id="KW-0808">Transferase</keyword>
<keyword evidence="4 6" id="KW-1133">Transmembrane helix</keyword>
<evidence type="ECO:0000256" key="6">
    <source>
        <dbReference type="RuleBase" id="RU363042"/>
    </source>
</evidence>
<keyword evidence="5 6" id="KW-0472">Membrane</keyword>
<feature type="transmembrane region" description="Helical" evidence="6">
    <location>
        <begin position="51"/>
        <end position="73"/>
    </location>
</feature>